<feature type="non-terminal residue" evidence="1">
    <location>
        <position position="1"/>
    </location>
</feature>
<gene>
    <name evidence="1" type="ORF">E3U43_021298</name>
</gene>
<dbReference type="EMBL" id="CM011682">
    <property type="protein sequence ID" value="TMS14836.1"/>
    <property type="molecule type" value="Genomic_DNA"/>
</dbReference>
<sequence>VRGQTDAGGGVPRRHARSRRRRGTNGVVPAQRPARPKPAAPDGVHARAAVPAGAGVRQGELRVQTQALRAGRGAQLTGDNDKGVVPEQANERQTAETLLAVASPSRRPTWGAPYGPCLPFLHLTVPLHPAPPPTSPPPPSLSPGSLLTSILSTQSLQLPHEDPGCPPPLSVPQQTRGATSNLSVCLHQCHAPSSFMPLPPLPALGTRTSAQS</sequence>
<evidence type="ECO:0000313" key="2">
    <source>
        <dbReference type="Proteomes" id="UP000793456"/>
    </source>
</evidence>
<reference evidence="1" key="1">
    <citation type="submission" date="2018-11" db="EMBL/GenBank/DDBJ databases">
        <title>The sequence and de novo assembly of Larimichthys crocea genome using PacBio and Hi-C technologies.</title>
        <authorList>
            <person name="Xu P."/>
            <person name="Chen B."/>
            <person name="Zhou Z."/>
            <person name="Ke Q."/>
            <person name="Wu Y."/>
            <person name="Bai H."/>
            <person name="Pu F."/>
        </authorList>
    </citation>
    <scope>NUCLEOTIDE SEQUENCE</scope>
    <source>
        <tissue evidence="1">Muscle</tissue>
    </source>
</reference>
<evidence type="ECO:0000313" key="1">
    <source>
        <dbReference type="EMBL" id="TMS14836.1"/>
    </source>
</evidence>
<dbReference type="Proteomes" id="UP000793456">
    <property type="component" value="Chromosome IX"/>
</dbReference>
<comment type="caution">
    <text evidence="1">The sequence shown here is derived from an EMBL/GenBank/DDBJ whole genome shotgun (WGS) entry which is preliminary data.</text>
</comment>
<proteinExistence type="predicted"/>
<organism evidence="1 2">
    <name type="scientific">Larimichthys crocea</name>
    <name type="common">Large yellow croaker</name>
    <name type="synonym">Pseudosciaena crocea</name>
    <dbReference type="NCBI Taxonomy" id="215358"/>
    <lineage>
        <taxon>Eukaryota</taxon>
        <taxon>Metazoa</taxon>
        <taxon>Chordata</taxon>
        <taxon>Craniata</taxon>
        <taxon>Vertebrata</taxon>
        <taxon>Euteleostomi</taxon>
        <taxon>Actinopterygii</taxon>
        <taxon>Neopterygii</taxon>
        <taxon>Teleostei</taxon>
        <taxon>Neoteleostei</taxon>
        <taxon>Acanthomorphata</taxon>
        <taxon>Eupercaria</taxon>
        <taxon>Sciaenidae</taxon>
        <taxon>Larimichthys</taxon>
    </lineage>
</organism>
<name>A0ACD3R792_LARCR</name>
<protein>
    <submittedName>
        <fullName evidence="1">Uncharacterized protein</fullName>
    </submittedName>
</protein>
<accession>A0ACD3R792</accession>
<keyword evidence="2" id="KW-1185">Reference proteome</keyword>